<keyword evidence="2" id="KW-1185">Reference proteome</keyword>
<proteinExistence type="predicted"/>
<name>A0ACB7W544_DIOAL</name>
<keyword evidence="1" id="KW-0456">Lyase</keyword>
<dbReference type="Proteomes" id="UP000827976">
    <property type="component" value="Chromosome 5"/>
</dbReference>
<gene>
    <name evidence="1" type="ORF">IHE45_05G143800</name>
</gene>
<protein>
    <submittedName>
        <fullName evidence="1">Ornithine/DAP/Arg decarboxylase protein</fullName>
        <ecNumber evidence="1">4.1.1.20</ecNumber>
    </submittedName>
</protein>
<organism evidence="1 2">
    <name type="scientific">Dioscorea alata</name>
    <name type="common">Purple yam</name>
    <dbReference type="NCBI Taxonomy" id="55571"/>
    <lineage>
        <taxon>Eukaryota</taxon>
        <taxon>Viridiplantae</taxon>
        <taxon>Streptophyta</taxon>
        <taxon>Embryophyta</taxon>
        <taxon>Tracheophyta</taxon>
        <taxon>Spermatophyta</taxon>
        <taxon>Magnoliopsida</taxon>
        <taxon>Liliopsida</taxon>
        <taxon>Dioscoreales</taxon>
        <taxon>Dioscoreaceae</taxon>
        <taxon>Dioscorea</taxon>
    </lineage>
</organism>
<reference evidence="2" key="1">
    <citation type="journal article" date="2022" name="Nat. Commun.">
        <title>Chromosome evolution and the genetic basis of agronomically important traits in greater yam.</title>
        <authorList>
            <person name="Bredeson J.V."/>
            <person name="Lyons J.B."/>
            <person name="Oniyinde I.O."/>
            <person name="Okereke N.R."/>
            <person name="Kolade O."/>
            <person name="Nnabue I."/>
            <person name="Nwadili C.O."/>
            <person name="Hribova E."/>
            <person name="Parker M."/>
            <person name="Nwogha J."/>
            <person name="Shu S."/>
            <person name="Carlson J."/>
            <person name="Kariba R."/>
            <person name="Muthemba S."/>
            <person name="Knop K."/>
            <person name="Barton G.J."/>
            <person name="Sherwood A.V."/>
            <person name="Lopez-Montes A."/>
            <person name="Asiedu R."/>
            <person name="Jamnadass R."/>
            <person name="Muchugi A."/>
            <person name="Goodstein D."/>
            <person name="Egesi C.N."/>
            <person name="Featherston J."/>
            <person name="Asfaw A."/>
            <person name="Simpson G.G."/>
            <person name="Dolezel J."/>
            <person name="Hendre P.S."/>
            <person name="Van Deynze A."/>
            <person name="Kumar P.L."/>
            <person name="Obidiegwu J.E."/>
            <person name="Bhattacharjee R."/>
            <person name="Rokhsar D.S."/>
        </authorList>
    </citation>
    <scope>NUCLEOTIDE SEQUENCE [LARGE SCALE GENOMIC DNA]</scope>
    <source>
        <strain evidence="2">cv. TDa95/00328</strain>
    </source>
</reference>
<evidence type="ECO:0000313" key="2">
    <source>
        <dbReference type="Proteomes" id="UP000827976"/>
    </source>
</evidence>
<dbReference type="EMBL" id="CM037015">
    <property type="protein sequence ID" value="KAH7682789.1"/>
    <property type="molecule type" value="Genomic_DNA"/>
</dbReference>
<dbReference type="EC" id="4.1.1.20" evidence="1"/>
<comment type="caution">
    <text evidence="1">The sequence shown here is derived from an EMBL/GenBank/DDBJ whole genome shotgun (WGS) entry which is preliminary data.</text>
</comment>
<sequence>MAAAKSISHPPTSSFFPKCPQLSSAFTTKPSLRFPSLSNQRALLLRAAISDAPAPTTAVEAPFRHCFSKSSDGFLYCEGVRVEDAMELAERSPFYLYSKAQISRNFEAYRQALEGLRSIIGYAVKANNNLKILEHLCGLGCGAVLVSGNELRLALKAGFDPERCIFNGNGKILEDLVLAAKEGVFINVDSEFDYENIVTAARVAGRKVKVLLRINPDVDPQWFLDAIKSHPNELKLVGAHCHLGSTITKVDIFRDAAVLMVNYIDEIRSQGFELEYLNIGGGLGIDYHHTGAVLPAPMDLINTVRELVLSRNLNLIIEPGRSLIANTCCFVNRVTGVKTNGTKNFIVIDGSMAELIRPSLYGAYQHIELVSPPPQDAEVSTFDIVGPVCESADFLGKDRVLPTPEKGSGLVVHDAGAYCMSMASTYNLKMRPPEYWVDNGSVVKIRHGETFEDYLRFFDGL</sequence>
<accession>A0ACB7W544</accession>
<evidence type="ECO:0000313" key="1">
    <source>
        <dbReference type="EMBL" id="KAH7682789.1"/>
    </source>
</evidence>